<feature type="transmembrane region" description="Helical" evidence="1">
    <location>
        <begin position="67"/>
        <end position="92"/>
    </location>
</feature>
<feature type="transmembrane region" description="Helical" evidence="1">
    <location>
        <begin position="254"/>
        <end position="276"/>
    </location>
</feature>
<feature type="transmembrane region" description="Helical" evidence="1">
    <location>
        <begin position="98"/>
        <end position="116"/>
    </location>
</feature>
<evidence type="ECO:0000313" key="2">
    <source>
        <dbReference type="EMBL" id="HIV13453.1"/>
    </source>
</evidence>
<proteinExistence type="predicted"/>
<evidence type="ECO:0008006" key="4">
    <source>
        <dbReference type="Google" id="ProtNLM"/>
    </source>
</evidence>
<keyword evidence="1" id="KW-1133">Transmembrane helix</keyword>
<feature type="transmembrane region" description="Helical" evidence="1">
    <location>
        <begin position="179"/>
        <end position="198"/>
    </location>
</feature>
<accession>A0A9D1T7F8</accession>
<feature type="transmembrane region" description="Helical" evidence="1">
    <location>
        <begin position="228"/>
        <end position="248"/>
    </location>
</feature>
<dbReference type="AlphaFoldDB" id="A0A9D1T7F8"/>
<dbReference type="EMBL" id="DVON01000208">
    <property type="protein sequence ID" value="HIV13453.1"/>
    <property type="molecule type" value="Genomic_DNA"/>
</dbReference>
<keyword evidence="1" id="KW-0812">Transmembrane</keyword>
<comment type="caution">
    <text evidence="2">The sequence shown here is derived from an EMBL/GenBank/DDBJ whole genome shotgun (WGS) entry which is preliminary data.</text>
</comment>
<reference evidence="2" key="2">
    <citation type="journal article" date="2021" name="PeerJ">
        <title>Extensive microbial diversity within the chicken gut microbiome revealed by metagenomics and culture.</title>
        <authorList>
            <person name="Gilroy R."/>
            <person name="Ravi A."/>
            <person name="Getino M."/>
            <person name="Pursley I."/>
            <person name="Horton D.L."/>
            <person name="Alikhan N.F."/>
            <person name="Baker D."/>
            <person name="Gharbi K."/>
            <person name="Hall N."/>
            <person name="Watson M."/>
            <person name="Adriaenssens E.M."/>
            <person name="Foster-Nyarko E."/>
            <person name="Jarju S."/>
            <person name="Secka A."/>
            <person name="Antonio M."/>
            <person name="Oren A."/>
            <person name="Chaudhuri R.R."/>
            <person name="La Ragione R."/>
            <person name="Hildebrand F."/>
            <person name="Pallen M.J."/>
        </authorList>
    </citation>
    <scope>NUCLEOTIDE SEQUENCE</scope>
    <source>
        <strain evidence="2">ChiBcec2-4451</strain>
    </source>
</reference>
<evidence type="ECO:0000256" key="1">
    <source>
        <dbReference type="SAM" id="Phobius"/>
    </source>
</evidence>
<reference evidence="2" key="1">
    <citation type="submission" date="2020-10" db="EMBL/GenBank/DDBJ databases">
        <authorList>
            <person name="Gilroy R."/>
        </authorList>
    </citation>
    <scope>NUCLEOTIDE SEQUENCE</scope>
    <source>
        <strain evidence="2">ChiBcec2-4451</strain>
    </source>
</reference>
<keyword evidence="1" id="KW-0472">Membrane</keyword>
<evidence type="ECO:0000313" key="3">
    <source>
        <dbReference type="Proteomes" id="UP000886723"/>
    </source>
</evidence>
<feature type="transmembrane region" description="Helical" evidence="1">
    <location>
        <begin position="336"/>
        <end position="359"/>
    </location>
</feature>
<protein>
    <recommendedName>
        <fullName evidence="4">Bacterial Pleckstrin homology domain-containing protein</fullName>
    </recommendedName>
</protein>
<feature type="transmembrane region" description="Helical" evidence="1">
    <location>
        <begin position="6"/>
        <end position="25"/>
    </location>
</feature>
<gene>
    <name evidence="2" type="ORF">IAA63_09995</name>
</gene>
<organism evidence="2 3">
    <name type="scientific">Candidatus Pullilachnospira stercoravium</name>
    <dbReference type="NCBI Taxonomy" id="2840913"/>
    <lineage>
        <taxon>Bacteria</taxon>
        <taxon>Bacillati</taxon>
        <taxon>Bacillota</taxon>
        <taxon>Clostridia</taxon>
        <taxon>Lachnospirales</taxon>
        <taxon>Lachnospiraceae</taxon>
        <taxon>Lachnospiraceae incertae sedis</taxon>
        <taxon>Candidatus Pullilachnospira</taxon>
    </lineage>
</organism>
<feature type="transmembrane region" description="Helical" evidence="1">
    <location>
        <begin position="150"/>
        <end position="167"/>
    </location>
</feature>
<dbReference type="Proteomes" id="UP000886723">
    <property type="component" value="Unassembled WGS sequence"/>
</dbReference>
<name>A0A9D1T7F8_9FIRM</name>
<sequence length="471" mass="53894">MMTVICFIFFLFLDVSMIGLCAYCYSGKENWQEGMILGIHVPREAQQDPQVQALAAKHRKMFRRFQWLNLLAALAFSALCFVSIGIGIFLWSLWCMEYIFGILLLGMAHQRQMYAIKQQRRWYEGECRTAVAVDTRVSAMAGRFPFSWQWHLPALAAGLCLWAFPGIRGRFLAEPGEWLFPLMAVLLPVFFIALHICLAKRKNEVFSQDSAINETLNRLHKRAWTGSIIGADYASFAGILYLCLRFLWGETLDFADYLFFCAADFLGALCIVAAVIRIRQRRREILEADRTPVTVDDDEYWKNGWYSNPNDRHLFVQSRMNSTSYSMNMARPAAKWWVAVTGVICVAAIGVCLFIAVLFGQLEHASTKLDMEGHTITISNMLYDCSFAVDDIQEIQLLEELPDEDFSRTNGAATDRLLVGHFEGESSGRTEMFLFRKEKPLICVKLPEKTVFFNSDADGETEEWYEMLRGL</sequence>